<evidence type="ECO:0000259" key="5">
    <source>
        <dbReference type="PROSITE" id="PS50271"/>
    </source>
</evidence>
<dbReference type="SMART" id="SM00290">
    <property type="entry name" value="ZnF_UBP"/>
    <property type="match status" value="1"/>
</dbReference>
<dbReference type="PANTHER" id="PTHR24007">
    <property type="entry name" value="BRCA1-ASSOCIATED PROTEIN"/>
    <property type="match status" value="1"/>
</dbReference>
<accession>A0AAV7ZZ65</accession>
<dbReference type="SUPFAM" id="SSF57850">
    <property type="entry name" value="RING/U-box"/>
    <property type="match status" value="1"/>
</dbReference>
<dbReference type="Gene3D" id="3.30.40.10">
    <property type="entry name" value="Zinc/RING finger domain, C3HC4 (zinc finger)"/>
    <property type="match status" value="1"/>
</dbReference>
<dbReference type="Pfam" id="PF07576">
    <property type="entry name" value="BRAP2"/>
    <property type="match status" value="1"/>
</dbReference>
<dbReference type="GO" id="GO:0061630">
    <property type="term" value="F:ubiquitin protein ligase activity"/>
    <property type="evidence" value="ECO:0007669"/>
    <property type="project" value="TreeGrafter"/>
</dbReference>
<dbReference type="PROSITE" id="PS50089">
    <property type="entry name" value="ZF_RING_2"/>
    <property type="match status" value="1"/>
</dbReference>
<dbReference type="EMBL" id="JANTQA010000020">
    <property type="protein sequence ID" value="KAJ3446421.1"/>
    <property type="molecule type" value="Genomic_DNA"/>
</dbReference>
<proteinExistence type="predicted"/>
<feature type="compositionally biased region" description="Basic and acidic residues" evidence="3">
    <location>
        <begin position="702"/>
        <end position="711"/>
    </location>
</feature>
<feature type="region of interest" description="Disordered" evidence="3">
    <location>
        <begin position="702"/>
        <end position="754"/>
    </location>
</feature>
<dbReference type="InterPro" id="IPR011422">
    <property type="entry name" value="BRAP2/ETP1_RRM"/>
</dbReference>
<dbReference type="SMART" id="SM00184">
    <property type="entry name" value="RING"/>
    <property type="match status" value="1"/>
</dbReference>
<dbReference type="InterPro" id="IPR013083">
    <property type="entry name" value="Znf_RING/FYVE/PHD"/>
</dbReference>
<feature type="region of interest" description="Disordered" evidence="3">
    <location>
        <begin position="356"/>
        <end position="380"/>
    </location>
</feature>
<protein>
    <submittedName>
        <fullName evidence="6">Brca1-associated protein</fullName>
    </submittedName>
</protein>
<feature type="region of interest" description="Disordered" evidence="3">
    <location>
        <begin position="128"/>
        <end position="229"/>
    </location>
</feature>
<keyword evidence="1" id="KW-0862">Zinc</keyword>
<evidence type="ECO:0000256" key="1">
    <source>
        <dbReference type="PROSITE-ProRule" id="PRU00502"/>
    </source>
</evidence>
<dbReference type="Proteomes" id="UP001146793">
    <property type="component" value="Unassembled WGS sequence"/>
</dbReference>
<dbReference type="AlphaFoldDB" id="A0AAV7ZZ65"/>
<dbReference type="InterPro" id="IPR001607">
    <property type="entry name" value="Znf_UBP"/>
</dbReference>
<keyword evidence="1" id="KW-0863">Zinc-finger</keyword>
<keyword evidence="1" id="KW-0479">Metal-binding</keyword>
<dbReference type="InterPro" id="IPR001841">
    <property type="entry name" value="Znf_RING"/>
</dbReference>
<feature type="compositionally biased region" description="Low complexity" evidence="3">
    <location>
        <begin position="184"/>
        <end position="193"/>
    </location>
</feature>
<feature type="compositionally biased region" description="Acidic residues" evidence="3">
    <location>
        <begin position="726"/>
        <end position="735"/>
    </location>
</feature>
<evidence type="ECO:0000256" key="3">
    <source>
        <dbReference type="SAM" id="MobiDB-lite"/>
    </source>
</evidence>
<dbReference type="Pfam" id="PF13923">
    <property type="entry name" value="zf-C3HC4_2"/>
    <property type="match status" value="1"/>
</dbReference>
<dbReference type="PROSITE" id="PS50271">
    <property type="entry name" value="ZF_UBP"/>
    <property type="match status" value="1"/>
</dbReference>
<feature type="domain" description="UBP-type" evidence="5">
    <location>
        <begin position="254"/>
        <end position="357"/>
    </location>
</feature>
<feature type="domain" description="RING-type" evidence="4">
    <location>
        <begin position="237"/>
        <end position="274"/>
    </location>
</feature>
<dbReference type="CDD" id="cd16448">
    <property type="entry name" value="RING-H2"/>
    <property type="match status" value="1"/>
</dbReference>
<dbReference type="Pfam" id="PF02148">
    <property type="entry name" value="zf-UBP"/>
    <property type="match status" value="1"/>
</dbReference>
<organism evidence="6 7">
    <name type="scientific">Anaeramoeba flamelloides</name>
    <dbReference type="NCBI Taxonomy" id="1746091"/>
    <lineage>
        <taxon>Eukaryota</taxon>
        <taxon>Metamonada</taxon>
        <taxon>Anaeramoebidae</taxon>
        <taxon>Anaeramoeba</taxon>
    </lineage>
</organism>
<feature type="compositionally biased region" description="Basic and acidic residues" evidence="3">
    <location>
        <begin position="198"/>
        <end position="222"/>
    </location>
</feature>
<dbReference type="GO" id="GO:0007265">
    <property type="term" value="P:Ras protein signal transduction"/>
    <property type="evidence" value="ECO:0007669"/>
    <property type="project" value="TreeGrafter"/>
</dbReference>
<dbReference type="GO" id="GO:0005737">
    <property type="term" value="C:cytoplasm"/>
    <property type="evidence" value="ECO:0007669"/>
    <property type="project" value="TreeGrafter"/>
</dbReference>
<evidence type="ECO:0000256" key="2">
    <source>
        <dbReference type="SAM" id="Coils"/>
    </source>
</evidence>
<name>A0AAV7ZZ65_9EUKA</name>
<feature type="region of interest" description="Disordered" evidence="3">
    <location>
        <begin position="558"/>
        <end position="595"/>
    </location>
</feature>
<feature type="coiled-coil region" evidence="2">
    <location>
        <begin position="473"/>
        <end position="553"/>
    </location>
</feature>
<dbReference type="GO" id="GO:0016567">
    <property type="term" value="P:protein ubiquitination"/>
    <property type="evidence" value="ECO:0007669"/>
    <property type="project" value="TreeGrafter"/>
</dbReference>
<dbReference type="PANTHER" id="PTHR24007:SF7">
    <property type="entry name" value="BRCA1-ASSOCIATED PROTEIN"/>
    <property type="match status" value="1"/>
</dbReference>
<feature type="compositionally biased region" description="Low complexity" evidence="3">
    <location>
        <begin position="356"/>
        <end position="374"/>
    </location>
</feature>
<feature type="compositionally biased region" description="Basic and acidic residues" evidence="3">
    <location>
        <begin position="561"/>
        <end position="595"/>
    </location>
</feature>
<evidence type="ECO:0000313" key="7">
    <source>
        <dbReference type="Proteomes" id="UP001146793"/>
    </source>
</evidence>
<feature type="compositionally biased region" description="Acidic residues" evidence="3">
    <location>
        <begin position="745"/>
        <end position="754"/>
    </location>
</feature>
<sequence>MSKQIKILKISRGNPEVSSQEGELFYFENENSSLPKNRKQSIAIIKIPTHIDGIDFLNFIGKETTNILQIYFWNNKDLNDYSVMIEFSDQPSADKFYNDKNEKPFNELEEDLCNSVFVKEIQWKQINKKKNTHKRKENENENENENQKENTNSVFQLTNKEKDYNKKNGNQQKNQNNEERKNKNQNQNKNNNGVCQLKNKEKNQKKNDNEKEKEKQRPPQKERIRKKPQSSDRAYNCPICFESLKHCIVILPCSHRFHLDCLSRWDDNSCPMCRFNMTPPEKIVCDICSGYEQVLLCLICGFQGCKLHSTEHYQQQGHGYGMDLSNQKVWDFVSKSYVHRLILAANNEKIIEIGGDDSNNTNNTSNGIMNNNQNYSQEDDNGLSQLSPNFRFSHQNNLNLLDREEINKKNIEYDQLIETIISSKCESLAIELNNLIIHRLDNQREYFENVIQTTKKSLKENWNEEKKKKLQKIQLKKDSNRKLKVNVQEIREKNKFLENINENLLENQKELGRIRKDVDTKYEKIINKNEIQIHELKNQVNDLMLQLDQLSKKNNLIEKGGVGEKEKEKEKGNGNEKNNENEKEKGKEKEKEKEKVQIDTKVQLIDDLKSLNDNNKTLKLISKLQSSLTHDTTNRFKRSPNLELIELLHLLTSLKLGYEEHPVHKSMDPISLTTLGVLIQETVWDSLYPLSIEKAQELKDHELKQSNKEQSESNLQDKLGYSDNPNIEDTDEEDYVHEKEVKQEIEEEEEGFDDEDEDWILLNDFVL</sequence>
<evidence type="ECO:0000313" key="6">
    <source>
        <dbReference type="EMBL" id="KAJ3446421.1"/>
    </source>
</evidence>
<reference evidence="6" key="1">
    <citation type="submission" date="2022-08" db="EMBL/GenBank/DDBJ databases">
        <title>Novel sulphate-reducing endosymbionts in the free-living metamonad Anaeramoeba.</title>
        <authorList>
            <person name="Jerlstrom-Hultqvist J."/>
            <person name="Cepicka I."/>
            <person name="Gallot-Lavallee L."/>
            <person name="Salas-Leiva D."/>
            <person name="Curtis B.A."/>
            <person name="Zahonova K."/>
            <person name="Pipaliya S."/>
            <person name="Dacks J."/>
            <person name="Roger A.J."/>
        </authorList>
    </citation>
    <scope>NUCLEOTIDE SEQUENCE</scope>
    <source>
        <strain evidence="6">Busselton2</strain>
    </source>
</reference>
<gene>
    <name evidence="6" type="ORF">M0812_08229</name>
</gene>
<comment type="caution">
    <text evidence="6">The sequence shown here is derived from an EMBL/GenBank/DDBJ whole genome shotgun (WGS) entry which is preliminary data.</text>
</comment>
<keyword evidence="2" id="KW-0175">Coiled coil</keyword>
<evidence type="ECO:0000259" key="4">
    <source>
        <dbReference type="PROSITE" id="PS50089"/>
    </source>
</evidence>
<dbReference type="GO" id="GO:0008270">
    <property type="term" value="F:zinc ion binding"/>
    <property type="evidence" value="ECO:0007669"/>
    <property type="project" value="UniProtKB-KW"/>
</dbReference>